<dbReference type="AlphaFoldDB" id="A0A645DCT6"/>
<dbReference type="InterPro" id="IPR036390">
    <property type="entry name" value="WH_DNA-bd_sf"/>
</dbReference>
<evidence type="ECO:0000313" key="6">
    <source>
        <dbReference type="EMBL" id="MPM86838.1"/>
    </source>
</evidence>
<dbReference type="PROSITE" id="PS51077">
    <property type="entry name" value="HTH_ICLR"/>
    <property type="match status" value="1"/>
</dbReference>
<dbReference type="EMBL" id="VSSQ01034784">
    <property type="protein sequence ID" value="MPM86838.1"/>
    <property type="molecule type" value="Genomic_DNA"/>
</dbReference>
<keyword evidence="2" id="KW-0238">DNA-binding</keyword>
<dbReference type="InterPro" id="IPR014757">
    <property type="entry name" value="Tscrpt_reg_IclR_C"/>
</dbReference>
<dbReference type="Pfam" id="PF01614">
    <property type="entry name" value="IclR_C"/>
    <property type="match status" value="1"/>
</dbReference>
<dbReference type="InterPro" id="IPR029016">
    <property type="entry name" value="GAF-like_dom_sf"/>
</dbReference>
<sequence>MQLSKSTVHSLLSTLLQLGYVQQEEREGKYSLGLKLFELGQVVYYSMDLRAISMPYLTELSKIDEETIHLGVLSGGEVVYVDKVDSPRSIRTTSKIGKRSPVHCTGLGKVLLSSLSDDEIKNIIESKGLAKYTDNTITDPVILFQHIQEIRKNGFALDNEEIEEGLVCSAAPIKNALGETIAAISVSGPAHRLTQERLPKVTEDVIVACREISRKLGYKA</sequence>
<dbReference type="SUPFAM" id="SSF46785">
    <property type="entry name" value="Winged helix' DNA-binding domain"/>
    <property type="match status" value="1"/>
</dbReference>
<organism evidence="6">
    <name type="scientific">bioreactor metagenome</name>
    <dbReference type="NCBI Taxonomy" id="1076179"/>
    <lineage>
        <taxon>unclassified sequences</taxon>
        <taxon>metagenomes</taxon>
        <taxon>ecological metagenomes</taxon>
    </lineage>
</organism>
<reference evidence="6" key="1">
    <citation type="submission" date="2019-08" db="EMBL/GenBank/DDBJ databases">
        <authorList>
            <person name="Kucharzyk K."/>
            <person name="Murdoch R.W."/>
            <person name="Higgins S."/>
            <person name="Loffler F."/>
        </authorList>
    </citation>
    <scope>NUCLEOTIDE SEQUENCE</scope>
</reference>
<keyword evidence="1" id="KW-0805">Transcription regulation</keyword>
<dbReference type="Gene3D" id="1.10.10.10">
    <property type="entry name" value="Winged helix-like DNA-binding domain superfamily/Winged helix DNA-binding domain"/>
    <property type="match status" value="1"/>
</dbReference>
<evidence type="ECO:0000256" key="2">
    <source>
        <dbReference type="ARBA" id="ARBA00023125"/>
    </source>
</evidence>
<keyword evidence="3" id="KW-0804">Transcription</keyword>
<dbReference type="PANTHER" id="PTHR30136:SF35">
    <property type="entry name" value="HTH-TYPE TRANSCRIPTIONAL REGULATOR RV1719"/>
    <property type="match status" value="1"/>
</dbReference>
<dbReference type="SUPFAM" id="SSF55781">
    <property type="entry name" value="GAF domain-like"/>
    <property type="match status" value="1"/>
</dbReference>
<dbReference type="SMART" id="SM00346">
    <property type="entry name" value="HTH_ICLR"/>
    <property type="match status" value="1"/>
</dbReference>
<dbReference type="InterPro" id="IPR005471">
    <property type="entry name" value="Tscrpt_reg_IclR_N"/>
</dbReference>
<evidence type="ECO:0000256" key="1">
    <source>
        <dbReference type="ARBA" id="ARBA00023015"/>
    </source>
</evidence>
<evidence type="ECO:0000259" key="5">
    <source>
        <dbReference type="PROSITE" id="PS51078"/>
    </source>
</evidence>
<dbReference type="PROSITE" id="PS51078">
    <property type="entry name" value="ICLR_ED"/>
    <property type="match status" value="1"/>
</dbReference>
<dbReference type="InterPro" id="IPR050707">
    <property type="entry name" value="HTH_MetabolicPath_Reg"/>
</dbReference>
<dbReference type="Gene3D" id="3.30.450.40">
    <property type="match status" value="1"/>
</dbReference>
<gene>
    <name evidence="6" type="primary">kdgR_36</name>
    <name evidence="6" type="ORF">SDC9_133930</name>
</gene>
<evidence type="ECO:0000256" key="3">
    <source>
        <dbReference type="ARBA" id="ARBA00023163"/>
    </source>
</evidence>
<feature type="domain" description="HTH iclR-type" evidence="4">
    <location>
        <begin position="1"/>
        <end position="34"/>
    </location>
</feature>
<name>A0A645DCT6_9ZZZZ</name>
<comment type="caution">
    <text evidence="6">The sequence shown here is derived from an EMBL/GenBank/DDBJ whole genome shotgun (WGS) entry which is preliminary data.</text>
</comment>
<accession>A0A645DCT6</accession>
<dbReference type="GO" id="GO:0045892">
    <property type="term" value="P:negative regulation of DNA-templated transcription"/>
    <property type="evidence" value="ECO:0007669"/>
    <property type="project" value="TreeGrafter"/>
</dbReference>
<proteinExistence type="predicted"/>
<protein>
    <submittedName>
        <fullName evidence="6">Transcriptional regulator KdgR</fullName>
    </submittedName>
</protein>
<feature type="domain" description="IclR-ED" evidence="5">
    <location>
        <begin position="35"/>
        <end position="218"/>
    </location>
</feature>
<dbReference type="InterPro" id="IPR036388">
    <property type="entry name" value="WH-like_DNA-bd_sf"/>
</dbReference>
<dbReference type="PANTHER" id="PTHR30136">
    <property type="entry name" value="HELIX-TURN-HELIX TRANSCRIPTIONAL REGULATOR, ICLR FAMILY"/>
    <property type="match status" value="1"/>
</dbReference>
<evidence type="ECO:0000259" key="4">
    <source>
        <dbReference type="PROSITE" id="PS51077"/>
    </source>
</evidence>
<dbReference type="GO" id="GO:0003677">
    <property type="term" value="F:DNA binding"/>
    <property type="evidence" value="ECO:0007669"/>
    <property type="project" value="UniProtKB-KW"/>
</dbReference>
<dbReference type="GO" id="GO:0003700">
    <property type="term" value="F:DNA-binding transcription factor activity"/>
    <property type="evidence" value="ECO:0007669"/>
    <property type="project" value="TreeGrafter"/>
</dbReference>
<dbReference type="Pfam" id="PF09339">
    <property type="entry name" value="HTH_IclR"/>
    <property type="match status" value="1"/>
</dbReference>